<feature type="chain" id="PRO_5046045264" evidence="1">
    <location>
        <begin position="30"/>
        <end position="317"/>
    </location>
</feature>
<protein>
    <submittedName>
        <fullName evidence="2">NPP1 family protein</fullName>
    </submittedName>
</protein>
<keyword evidence="1" id="KW-0732">Signal</keyword>
<sequence>MWTMKHISWVVICLILITGSILISPEADAAVDDTQLANRWAPVHYQDTDSSDYDADYLSAVNFDGDWDTKNNWEHQDDDQKRLQGNVYYSVSETKTHWFVLYGFYHPRDWVDWWWNPLELDTHENDMEGALMVIRKNETAYGKLEGMVTVFHNDFYAYKTSDSPLRDGKETIDGTIRFKKVGESDRPTTFQEAKGHGLKAWGGGDFPGGDGVIYYPGDKSEVPEHGKDRDVKYRLIDVFAKDGLWAHRKDSKTFASWGSFRGDNGKDNAAHAPWKWDDWNDGEVKAGEMATDPAHLVDEYFDGLGDFSKTYLHNPYK</sequence>
<feature type="signal peptide" evidence="1">
    <location>
        <begin position="1"/>
        <end position="29"/>
    </location>
</feature>
<evidence type="ECO:0000313" key="2">
    <source>
        <dbReference type="EMBL" id="MFC4077538.1"/>
    </source>
</evidence>
<dbReference type="EMBL" id="JBHSAP010000015">
    <property type="protein sequence ID" value="MFC4077538.1"/>
    <property type="molecule type" value="Genomic_DNA"/>
</dbReference>
<dbReference type="InterPro" id="IPR008701">
    <property type="entry name" value="NPP1"/>
</dbReference>
<accession>A0ABV8JGD3</accession>
<keyword evidence="3" id="KW-1185">Reference proteome</keyword>
<evidence type="ECO:0000313" key="3">
    <source>
        <dbReference type="Proteomes" id="UP001595843"/>
    </source>
</evidence>
<comment type="caution">
    <text evidence="2">The sequence shown here is derived from an EMBL/GenBank/DDBJ whole genome shotgun (WGS) entry which is preliminary data.</text>
</comment>
<proteinExistence type="predicted"/>
<organism evidence="2 3">
    <name type="scientific">Salinithrix halophila</name>
    <dbReference type="NCBI Taxonomy" id="1485204"/>
    <lineage>
        <taxon>Bacteria</taxon>
        <taxon>Bacillati</taxon>
        <taxon>Bacillota</taxon>
        <taxon>Bacilli</taxon>
        <taxon>Bacillales</taxon>
        <taxon>Thermoactinomycetaceae</taxon>
        <taxon>Salinithrix</taxon>
    </lineage>
</organism>
<dbReference type="Proteomes" id="UP001595843">
    <property type="component" value="Unassembled WGS sequence"/>
</dbReference>
<name>A0ABV8JGD3_9BACL</name>
<reference evidence="3" key="1">
    <citation type="journal article" date="2019" name="Int. J. Syst. Evol. Microbiol.">
        <title>The Global Catalogue of Microorganisms (GCM) 10K type strain sequencing project: providing services to taxonomists for standard genome sequencing and annotation.</title>
        <authorList>
            <consortium name="The Broad Institute Genomics Platform"/>
            <consortium name="The Broad Institute Genome Sequencing Center for Infectious Disease"/>
            <person name="Wu L."/>
            <person name="Ma J."/>
        </authorList>
    </citation>
    <scope>NUCLEOTIDE SEQUENCE [LARGE SCALE GENOMIC DNA]</scope>
    <source>
        <strain evidence="3">IBRC-M 10813</strain>
    </source>
</reference>
<dbReference type="Pfam" id="PF05630">
    <property type="entry name" value="NPP1"/>
    <property type="match status" value="1"/>
</dbReference>
<gene>
    <name evidence="2" type="ORF">ACFOUO_12090</name>
</gene>
<evidence type="ECO:0000256" key="1">
    <source>
        <dbReference type="SAM" id="SignalP"/>
    </source>
</evidence>